<dbReference type="EMBL" id="MAJD01000001">
    <property type="protein sequence ID" value="OBX36998.1"/>
    <property type="molecule type" value="Genomic_DNA"/>
</dbReference>
<sequence>MDIDFGGTVEGSDKVLTRFQMNEDTEEGLFQCIEIDVWVPDIDSLSERQRHTKQEALEMLRRAVTTLEQDLGE</sequence>
<protein>
    <submittedName>
        <fullName evidence="1">Uncharacterized protein</fullName>
    </submittedName>
</protein>
<dbReference type="Proteomes" id="UP000092504">
    <property type="component" value="Unassembled WGS sequence"/>
</dbReference>
<organism evidence="1 2">
    <name type="scientific">Halomonas elongata</name>
    <dbReference type="NCBI Taxonomy" id="2746"/>
    <lineage>
        <taxon>Bacteria</taxon>
        <taxon>Pseudomonadati</taxon>
        <taxon>Pseudomonadota</taxon>
        <taxon>Gammaproteobacteria</taxon>
        <taxon>Oceanospirillales</taxon>
        <taxon>Halomonadaceae</taxon>
        <taxon>Halomonas</taxon>
    </lineage>
</organism>
<evidence type="ECO:0000313" key="2">
    <source>
        <dbReference type="Proteomes" id="UP000092504"/>
    </source>
</evidence>
<name>A0A1B8P435_HALEL</name>
<proteinExistence type="predicted"/>
<comment type="caution">
    <text evidence="1">The sequence shown here is derived from an EMBL/GenBank/DDBJ whole genome shotgun (WGS) entry which is preliminary data.</text>
</comment>
<reference evidence="1 2" key="1">
    <citation type="submission" date="2016-06" db="EMBL/GenBank/DDBJ databases">
        <title>Genome sequence of halotolerant plant growth promoting strain of Halomonas elongata HEK1 isolated from salterns of Rann of Kutch, Gujarat, India.</title>
        <authorList>
            <person name="Gaba S."/>
            <person name="Singh R.N."/>
            <person name="Abrol S."/>
            <person name="Kaushik R."/>
            <person name="Saxena A.K."/>
        </authorList>
    </citation>
    <scope>NUCLEOTIDE SEQUENCE [LARGE SCALE GENOMIC DNA]</scope>
    <source>
        <strain evidence="1 2">HEK1</strain>
    </source>
</reference>
<accession>A0A1B8P435</accession>
<dbReference type="AlphaFoldDB" id="A0A1B8P435"/>
<evidence type="ECO:0000313" key="1">
    <source>
        <dbReference type="EMBL" id="OBX36998.1"/>
    </source>
</evidence>
<gene>
    <name evidence="1" type="ORF">A8U91_01346</name>
</gene>